<protein>
    <recommendedName>
        <fullName evidence="3">TsaA-like domain-containing protein</fullName>
    </recommendedName>
</protein>
<dbReference type="Gene3D" id="3.30.2310.10">
    <property type="entry name" value="YaeB-like"/>
    <property type="match status" value="1"/>
</dbReference>
<evidence type="ECO:0000259" key="3">
    <source>
        <dbReference type="PROSITE" id="PS51668"/>
    </source>
</evidence>
<dbReference type="InterPro" id="IPR036413">
    <property type="entry name" value="YaeB-like_sf"/>
</dbReference>
<accession>R1H8B1</accession>
<dbReference type="InterPro" id="IPR023370">
    <property type="entry name" value="TrmO-like_N"/>
</dbReference>
<evidence type="ECO:0000313" key="5">
    <source>
        <dbReference type="Proteomes" id="UP000013526"/>
    </source>
</evidence>
<dbReference type="InterPro" id="IPR041369">
    <property type="entry name" value="TrmO_C"/>
</dbReference>
<dbReference type="EMBL" id="AQGQ01000088">
    <property type="protein sequence ID" value="EOD54689.1"/>
    <property type="molecule type" value="Genomic_DNA"/>
</dbReference>
<dbReference type="Pfam" id="PF01980">
    <property type="entry name" value="TrmO_N"/>
    <property type="match status" value="1"/>
</dbReference>
<organism evidence="4 5">
    <name type="scientific">Aeromonas molluscorum 848</name>
    <dbReference type="NCBI Taxonomy" id="1268236"/>
    <lineage>
        <taxon>Bacteria</taxon>
        <taxon>Pseudomonadati</taxon>
        <taxon>Pseudomonadota</taxon>
        <taxon>Gammaproteobacteria</taxon>
        <taxon>Aeromonadales</taxon>
        <taxon>Aeromonadaceae</taxon>
        <taxon>Aeromonas</taxon>
    </lineage>
</organism>
<feature type="non-terminal residue" evidence="4">
    <location>
        <position position="243"/>
    </location>
</feature>
<proteinExistence type="inferred from homology"/>
<dbReference type="PROSITE" id="PS01318">
    <property type="entry name" value="TSAA_1"/>
    <property type="match status" value="1"/>
</dbReference>
<dbReference type="PROSITE" id="PS51668">
    <property type="entry name" value="TSAA_2"/>
    <property type="match status" value="1"/>
</dbReference>
<dbReference type="InterPro" id="IPR023368">
    <property type="entry name" value="UPF0066_cons_site"/>
</dbReference>
<dbReference type="GO" id="GO:0089715">
    <property type="term" value="F:tRNA (L-threonylcarbamoyladenosine(37)-C2) methyltransferase activity"/>
    <property type="evidence" value="ECO:0007669"/>
    <property type="project" value="TreeGrafter"/>
</dbReference>
<dbReference type="AlphaFoldDB" id="R1H8B1"/>
<sequence length="243" mass="27177">MKFEIDTLGVIHSPYKEKFAIPRQPGLVKSARARLELLPPYDQPDVLRGIEQFSHLWLSFVFHQTMAQGWHPTVRPPRLGGNERVGVFATRSTFRPNPLGLSVVELLGVRRERGKIWLELGAVDLLDGTPIVDIKPYIPYADSLPDARGGFAPDAPAPPLVVSFSPQAEQQLHPWLKDHPELRLLVSEVLAQDPRPAYKKGKPDEKEYGVRLFDLNVRFRISEPDCQGAGHHAGPDCRSSCAT</sequence>
<dbReference type="PANTHER" id="PTHR12818">
    <property type="entry name" value="TRNA (ADENINE(37)-N6)-METHYLTRANSFERASE"/>
    <property type="match status" value="1"/>
</dbReference>
<dbReference type="InterPro" id="IPR036414">
    <property type="entry name" value="YaeB_N_sf"/>
</dbReference>
<dbReference type="PANTHER" id="PTHR12818:SF0">
    <property type="entry name" value="TRNA (ADENINE(37)-N6)-METHYLTRANSFERASE"/>
    <property type="match status" value="1"/>
</dbReference>
<dbReference type="Proteomes" id="UP000013526">
    <property type="component" value="Unassembled WGS sequence"/>
</dbReference>
<dbReference type="RefSeq" id="WP_005902906.1">
    <property type="nucleotide sequence ID" value="NZ_AQGQ01000088.1"/>
</dbReference>
<dbReference type="FunFam" id="2.40.30.70:FF:000001">
    <property type="entry name" value="tRNA (N6-threonylcarbamoyladenosine(37)-N6)-methyltransferase TrmO"/>
    <property type="match status" value="1"/>
</dbReference>
<keyword evidence="5" id="KW-1185">Reference proteome</keyword>
<reference evidence="4 5" key="1">
    <citation type="journal article" date="2013" name="Genome Announc.">
        <title>Draft Genome Sequence of Aeromonas molluscorum Strain 848TT, Isolated from Bivalve Molluscs.</title>
        <authorList>
            <person name="Spataro N."/>
            <person name="Farfan M."/>
            <person name="Albarral V."/>
            <person name="Sanglas A."/>
            <person name="Loren J.G."/>
            <person name="Fuste M.C."/>
            <person name="Bosch E."/>
        </authorList>
    </citation>
    <scope>NUCLEOTIDE SEQUENCE [LARGE SCALE GENOMIC DNA]</scope>
    <source>
        <strain evidence="4 5">848</strain>
    </source>
</reference>
<dbReference type="Pfam" id="PF18389">
    <property type="entry name" value="TrmO_C"/>
    <property type="match status" value="1"/>
</dbReference>
<dbReference type="Gene3D" id="2.40.30.70">
    <property type="entry name" value="YaeB-like"/>
    <property type="match status" value="1"/>
</dbReference>
<evidence type="ECO:0000256" key="1">
    <source>
        <dbReference type="ARBA" id="ARBA00022691"/>
    </source>
</evidence>
<dbReference type="InterPro" id="IPR040372">
    <property type="entry name" value="YaeB-like"/>
</dbReference>
<dbReference type="NCBIfam" id="TIGR00104">
    <property type="entry name" value="tRNA_TsaA"/>
    <property type="match status" value="1"/>
</dbReference>
<comment type="similarity">
    <text evidence="2">Belongs to the tRNA methyltransferase O family.</text>
</comment>
<name>R1H8B1_9GAMM</name>
<gene>
    <name evidence="4" type="ORF">G113_12940</name>
</gene>
<keyword evidence="1" id="KW-0949">S-adenosyl-L-methionine</keyword>
<dbReference type="SUPFAM" id="SSF118196">
    <property type="entry name" value="YaeB-like"/>
    <property type="match status" value="1"/>
</dbReference>
<feature type="domain" description="TsaA-like" evidence="3">
    <location>
        <begin position="5"/>
        <end position="146"/>
    </location>
</feature>
<comment type="caution">
    <text evidence="4">The sequence shown here is derived from an EMBL/GenBank/DDBJ whole genome shotgun (WGS) entry which is preliminary data.</text>
</comment>
<evidence type="ECO:0000256" key="2">
    <source>
        <dbReference type="ARBA" id="ARBA00033753"/>
    </source>
</evidence>
<dbReference type="CDD" id="cd09281">
    <property type="entry name" value="UPF0066"/>
    <property type="match status" value="1"/>
</dbReference>
<evidence type="ECO:0000313" key="4">
    <source>
        <dbReference type="EMBL" id="EOD54689.1"/>
    </source>
</evidence>